<evidence type="ECO:0008006" key="2">
    <source>
        <dbReference type="Google" id="ProtNLM"/>
    </source>
</evidence>
<evidence type="ECO:0000313" key="1">
    <source>
        <dbReference type="EMBL" id="SVA19946.1"/>
    </source>
</evidence>
<protein>
    <recommendedName>
        <fullName evidence="2">Fe2OG dioxygenase domain-containing protein</fullName>
    </recommendedName>
</protein>
<dbReference type="EMBL" id="UINC01005227">
    <property type="protein sequence ID" value="SVA19946.1"/>
    <property type="molecule type" value="Genomic_DNA"/>
</dbReference>
<dbReference type="Gene3D" id="2.60.120.620">
    <property type="entry name" value="q2cbj1_9rhob like domain"/>
    <property type="match status" value="1"/>
</dbReference>
<dbReference type="InterPro" id="IPR012668">
    <property type="entry name" value="CHP02466"/>
</dbReference>
<organism evidence="1">
    <name type="scientific">marine metagenome</name>
    <dbReference type="NCBI Taxonomy" id="408172"/>
    <lineage>
        <taxon>unclassified sequences</taxon>
        <taxon>metagenomes</taxon>
        <taxon>ecological metagenomes</taxon>
    </lineage>
</organism>
<dbReference type="Pfam" id="PF13759">
    <property type="entry name" value="2OG-FeII_Oxy_5"/>
    <property type="match status" value="1"/>
</dbReference>
<reference evidence="1" key="1">
    <citation type="submission" date="2018-05" db="EMBL/GenBank/DDBJ databases">
        <authorList>
            <person name="Lanie J.A."/>
            <person name="Ng W.-L."/>
            <person name="Kazmierczak K.M."/>
            <person name="Andrzejewski T.M."/>
            <person name="Davidsen T.M."/>
            <person name="Wayne K.J."/>
            <person name="Tettelin H."/>
            <person name="Glass J.I."/>
            <person name="Rusch D."/>
            <person name="Podicherti R."/>
            <person name="Tsui H.-C.T."/>
            <person name="Winkler M.E."/>
        </authorList>
    </citation>
    <scope>NUCLEOTIDE SEQUENCE</scope>
</reference>
<gene>
    <name evidence="1" type="ORF">METZ01_LOCUS72800</name>
</gene>
<proteinExistence type="predicted"/>
<accession>A0A381TV69</accession>
<name>A0A381TV69_9ZZZZ</name>
<dbReference type="AlphaFoldDB" id="A0A381TV69"/>
<sequence length="227" mass="26418">MVKLNLIVVLLLNMEERLHTFWSTNILHKEFKQHQKVRDDLLEFVKDYKNKVPNGREGSENSNLYESKYDVTSYIERYPCLKELINFIGDGFKEVAYFSNKHIWEIQKINPSNVSAKITAMWFIDYLQDGFVFPHIHSGCSWSMVYYLLTPNTSKKDPYAGTHFLSPLNKADSNDLGNSYSRETSRNIIPSEGEGLFFPSTLVHSTYPNKNEDKKIIFSANCSFFEK</sequence>